<dbReference type="EMBL" id="CM045869">
    <property type="protein sequence ID" value="KAI7954600.1"/>
    <property type="molecule type" value="Genomic_DNA"/>
</dbReference>
<reference evidence="2" key="2">
    <citation type="journal article" date="2018" name="Mol. Plant Microbe Interact.">
        <title>Genome sequence resources for the wheat stripe rust pathogen (Puccinia striiformis f. sp. tritici) and the barley stripe rust pathogen (Puccinia striiformis f. sp. hordei).</title>
        <authorList>
            <person name="Xia C."/>
            <person name="Wang M."/>
            <person name="Yin C."/>
            <person name="Cornejo O.E."/>
            <person name="Hulbert S.H."/>
            <person name="Chen X."/>
        </authorList>
    </citation>
    <scope>NUCLEOTIDE SEQUENCE [LARGE SCALE GENOMIC DNA]</scope>
    <source>
        <strain evidence="2">93-210</strain>
    </source>
</reference>
<evidence type="ECO:0000313" key="2">
    <source>
        <dbReference type="Proteomes" id="UP001060170"/>
    </source>
</evidence>
<accession>A0ACC0EJY5</accession>
<reference evidence="2" key="1">
    <citation type="journal article" date="2018" name="BMC Genomics">
        <title>Genomic insights into host adaptation between the wheat stripe rust pathogen (Puccinia striiformis f. sp. tritici) and the barley stripe rust pathogen (Puccinia striiformis f. sp. hordei).</title>
        <authorList>
            <person name="Xia C."/>
            <person name="Wang M."/>
            <person name="Yin C."/>
            <person name="Cornejo O.E."/>
            <person name="Hulbert S.H."/>
            <person name="Chen X."/>
        </authorList>
    </citation>
    <scope>NUCLEOTIDE SEQUENCE [LARGE SCALE GENOMIC DNA]</scope>
    <source>
        <strain evidence="2">93-210</strain>
    </source>
</reference>
<keyword evidence="2" id="KW-1185">Reference proteome</keyword>
<comment type="caution">
    <text evidence="1">The sequence shown here is derived from an EMBL/GenBank/DDBJ whole genome shotgun (WGS) entry which is preliminary data.</text>
</comment>
<organism evidence="1 2">
    <name type="scientific">Puccinia striiformis f. sp. tritici</name>
    <dbReference type="NCBI Taxonomy" id="168172"/>
    <lineage>
        <taxon>Eukaryota</taxon>
        <taxon>Fungi</taxon>
        <taxon>Dikarya</taxon>
        <taxon>Basidiomycota</taxon>
        <taxon>Pucciniomycotina</taxon>
        <taxon>Pucciniomycetes</taxon>
        <taxon>Pucciniales</taxon>
        <taxon>Pucciniaceae</taxon>
        <taxon>Puccinia</taxon>
    </lineage>
</organism>
<dbReference type="Proteomes" id="UP001060170">
    <property type="component" value="Chromosome 5"/>
</dbReference>
<sequence>MRLSLVQCTEPMELLIVLLKWNRTGAGKYTCVNRQRAENKILPWKHLSASIDQSLSNQHPSDFTQPEMQLSNTLLILTVILVSGQAYVQCFSCYGDYPIAACGCFINKKNLSKEEANAPDQDGGGITLRRAHPQDGEYTCIYARSKRPVKACCHPDVHLNGKKMGLSKFENTCQRQPDDPK</sequence>
<name>A0ACC0EJY5_9BASI</name>
<reference evidence="1 2" key="3">
    <citation type="journal article" date="2022" name="Microbiol. Spectr.">
        <title>Folding features and dynamics of 3D genome architecture in plant fungal pathogens.</title>
        <authorList>
            <person name="Xia C."/>
        </authorList>
    </citation>
    <scope>NUCLEOTIDE SEQUENCE [LARGE SCALE GENOMIC DNA]</scope>
    <source>
        <strain evidence="1 2">93-210</strain>
    </source>
</reference>
<protein>
    <submittedName>
        <fullName evidence="1">Uncharacterized protein</fullName>
    </submittedName>
</protein>
<evidence type="ECO:0000313" key="1">
    <source>
        <dbReference type="EMBL" id="KAI7954600.1"/>
    </source>
</evidence>
<proteinExistence type="predicted"/>
<gene>
    <name evidence="1" type="ORF">MJO28_005000</name>
</gene>